<organism evidence="7 8">
    <name type="scientific">Myroides pelagicus</name>
    <dbReference type="NCBI Taxonomy" id="270914"/>
    <lineage>
        <taxon>Bacteria</taxon>
        <taxon>Pseudomonadati</taxon>
        <taxon>Bacteroidota</taxon>
        <taxon>Flavobacteriia</taxon>
        <taxon>Flavobacteriales</taxon>
        <taxon>Flavobacteriaceae</taxon>
        <taxon>Myroides</taxon>
    </lineage>
</organism>
<dbReference type="EMBL" id="WMJY01000053">
    <property type="protein sequence ID" value="MTH30973.1"/>
    <property type="molecule type" value="Genomic_DNA"/>
</dbReference>
<dbReference type="CDD" id="cd06171">
    <property type="entry name" value="Sigma70_r4"/>
    <property type="match status" value="1"/>
</dbReference>
<dbReference type="InterPro" id="IPR036388">
    <property type="entry name" value="WH-like_DNA-bd_sf"/>
</dbReference>
<dbReference type="Gene3D" id="1.10.10.10">
    <property type="entry name" value="Winged helix-like DNA-binding domain superfamily/Winged helix DNA-binding domain"/>
    <property type="match status" value="1"/>
</dbReference>
<dbReference type="NCBIfam" id="TIGR02937">
    <property type="entry name" value="sigma70-ECF"/>
    <property type="match status" value="1"/>
</dbReference>
<comment type="similarity">
    <text evidence="1">Belongs to the sigma-70 factor family. ECF subfamily.</text>
</comment>
<dbReference type="SUPFAM" id="SSF88946">
    <property type="entry name" value="Sigma2 domain of RNA polymerase sigma factors"/>
    <property type="match status" value="1"/>
</dbReference>
<keyword evidence="2" id="KW-0805">Transcription regulation</keyword>
<reference evidence="7 8" key="1">
    <citation type="journal article" date="2006" name="Int. J. Syst. Evol. Microbiol.">
        <title>Myroides pelagicus sp. nov., isolated from seawater in Thailand.</title>
        <authorList>
            <person name="Yoon J."/>
            <person name="Maneerat S."/>
            <person name="Kawai F."/>
            <person name="Yokota A."/>
        </authorList>
    </citation>
    <scope>NUCLEOTIDE SEQUENCE [LARGE SCALE GENOMIC DNA]</scope>
    <source>
        <strain evidence="7 8">SM1T</strain>
    </source>
</reference>
<proteinExistence type="inferred from homology"/>
<dbReference type="InterPro" id="IPR013249">
    <property type="entry name" value="RNA_pol_sigma70_r4_t2"/>
</dbReference>
<feature type="domain" description="RNA polymerase sigma factor 70 region 4 type 2" evidence="6">
    <location>
        <begin position="129"/>
        <end position="177"/>
    </location>
</feature>
<dbReference type="PANTHER" id="PTHR43133">
    <property type="entry name" value="RNA POLYMERASE ECF-TYPE SIGMA FACTO"/>
    <property type="match status" value="1"/>
</dbReference>
<dbReference type="Pfam" id="PF04542">
    <property type="entry name" value="Sigma70_r2"/>
    <property type="match status" value="1"/>
</dbReference>
<dbReference type="PANTHER" id="PTHR43133:SF51">
    <property type="entry name" value="RNA POLYMERASE SIGMA FACTOR"/>
    <property type="match status" value="1"/>
</dbReference>
<dbReference type="InterPro" id="IPR014284">
    <property type="entry name" value="RNA_pol_sigma-70_dom"/>
</dbReference>
<evidence type="ECO:0000256" key="3">
    <source>
        <dbReference type="ARBA" id="ARBA00023082"/>
    </source>
</evidence>
<dbReference type="GO" id="GO:0016987">
    <property type="term" value="F:sigma factor activity"/>
    <property type="evidence" value="ECO:0007669"/>
    <property type="project" value="UniProtKB-KW"/>
</dbReference>
<gene>
    <name evidence="7" type="ORF">GJV77_13930</name>
</gene>
<keyword evidence="8" id="KW-1185">Reference proteome</keyword>
<evidence type="ECO:0000259" key="5">
    <source>
        <dbReference type="Pfam" id="PF04542"/>
    </source>
</evidence>
<keyword evidence="4" id="KW-0804">Transcription</keyword>
<dbReference type="SUPFAM" id="SSF88659">
    <property type="entry name" value="Sigma3 and sigma4 domains of RNA polymerase sigma factors"/>
    <property type="match status" value="1"/>
</dbReference>
<dbReference type="InterPro" id="IPR013324">
    <property type="entry name" value="RNA_pol_sigma_r3/r4-like"/>
</dbReference>
<evidence type="ECO:0000313" key="7">
    <source>
        <dbReference type="EMBL" id="MTH30973.1"/>
    </source>
</evidence>
<comment type="caution">
    <text evidence="7">The sequence shown here is derived from an EMBL/GenBank/DDBJ whole genome shotgun (WGS) entry which is preliminary data.</text>
</comment>
<evidence type="ECO:0000259" key="6">
    <source>
        <dbReference type="Pfam" id="PF08281"/>
    </source>
</evidence>
<dbReference type="InterPro" id="IPR007627">
    <property type="entry name" value="RNA_pol_sigma70_r2"/>
</dbReference>
<sequence>MKKNTTDYIKLAAQGDQSAFTSLLDLYWSEVYFFILKRISNEADAEDITIETFSKAFSNIHSYNDAYAFNTWLISIAKNVHIDLIRKRKKLSFLDMNDENQATYSNIVDDSNNIEDDIIEEQNLAIFKSYIKLLKPHYQEVIELRYFQELSYNEIAETLNEPLNNVKVKIMRAKKLLAEIILKQIDQNFTL</sequence>
<dbReference type="InterPro" id="IPR039425">
    <property type="entry name" value="RNA_pol_sigma-70-like"/>
</dbReference>
<keyword evidence="3" id="KW-0731">Sigma factor</keyword>
<evidence type="ECO:0000313" key="8">
    <source>
        <dbReference type="Proteomes" id="UP000488936"/>
    </source>
</evidence>
<dbReference type="RefSeq" id="WP_155036941.1">
    <property type="nucleotide sequence ID" value="NZ_JAYMMG010000013.1"/>
</dbReference>
<dbReference type="GO" id="GO:0006352">
    <property type="term" value="P:DNA-templated transcription initiation"/>
    <property type="evidence" value="ECO:0007669"/>
    <property type="project" value="InterPro"/>
</dbReference>
<dbReference type="OrthoDB" id="9785675at2"/>
<dbReference type="Pfam" id="PF08281">
    <property type="entry name" value="Sigma70_r4_2"/>
    <property type="match status" value="1"/>
</dbReference>
<dbReference type="InterPro" id="IPR013325">
    <property type="entry name" value="RNA_pol_sigma_r2"/>
</dbReference>
<name>A0A7K1GSG1_9FLAO</name>
<protein>
    <submittedName>
        <fullName evidence="7">Sigma-70 family RNA polymerase sigma factor</fullName>
    </submittedName>
</protein>
<accession>A0A7K1GSG1</accession>
<evidence type="ECO:0000256" key="2">
    <source>
        <dbReference type="ARBA" id="ARBA00023015"/>
    </source>
</evidence>
<evidence type="ECO:0000256" key="1">
    <source>
        <dbReference type="ARBA" id="ARBA00010641"/>
    </source>
</evidence>
<dbReference type="AlphaFoldDB" id="A0A7K1GSG1"/>
<evidence type="ECO:0000256" key="4">
    <source>
        <dbReference type="ARBA" id="ARBA00023163"/>
    </source>
</evidence>
<dbReference type="Proteomes" id="UP000488936">
    <property type="component" value="Unassembled WGS sequence"/>
</dbReference>
<dbReference type="GO" id="GO:0003677">
    <property type="term" value="F:DNA binding"/>
    <property type="evidence" value="ECO:0007669"/>
    <property type="project" value="InterPro"/>
</dbReference>
<feature type="domain" description="RNA polymerase sigma-70 region 2" evidence="5">
    <location>
        <begin position="29"/>
        <end position="90"/>
    </location>
</feature>
<dbReference type="Gene3D" id="1.10.1740.10">
    <property type="match status" value="1"/>
</dbReference>